<dbReference type="Proteomes" id="UP000032076">
    <property type="component" value="Unassembled WGS sequence"/>
</dbReference>
<feature type="transmembrane region" description="Helical" evidence="1">
    <location>
        <begin position="18"/>
        <end position="36"/>
    </location>
</feature>
<protein>
    <submittedName>
        <fullName evidence="2">Uncharacterized protein</fullName>
    </submittedName>
</protein>
<name>A0ABD4A4S5_9BACI</name>
<gene>
    <name evidence="2" type="ORF">B4167_3331</name>
</gene>
<proteinExistence type="predicted"/>
<organism evidence="2 3">
    <name type="scientific">Caldibacillus thermoamylovorans</name>
    <dbReference type="NCBI Taxonomy" id="35841"/>
    <lineage>
        <taxon>Bacteria</taxon>
        <taxon>Bacillati</taxon>
        <taxon>Bacillota</taxon>
        <taxon>Bacilli</taxon>
        <taxon>Bacillales</taxon>
        <taxon>Bacillaceae</taxon>
        <taxon>Caldibacillus</taxon>
    </lineage>
</organism>
<dbReference type="AlphaFoldDB" id="A0ABD4A4S5"/>
<accession>A0ABD4A4S5</accession>
<evidence type="ECO:0000313" key="3">
    <source>
        <dbReference type="Proteomes" id="UP000032076"/>
    </source>
</evidence>
<evidence type="ECO:0000256" key="1">
    <source>
        <dbReference type="SAM" id="Phobius"/>
    </source>
</evidence>
<keyword evidence="1" id="KW-0472">Membrane</keyword>
<comment type="caution">
    <text evidence="2">The sequence shown here is derived from an EMBL/GenBank/DDBJ whole genome shotgun (WGS) entry which is preliminary data.</text>
</comment>
<keyword evidence="1" id="KW-0812">Transmembrane</keyword>
<reference evidence="2 3" key="1">
    <citation type="submission" date="2015-01" db="EMBL/GenBank/DDBJ databases">
        <title>Draft Genome Sequences of Four Bacillus thermoamylovorans Strains, Isolated From Food Products.</title>
        <authorList>
            <person name="Krawcyk A.O."/>
            <person name="Berendsen E.M."/>
            <person name="Eijlander R.T."/>
            <person name="de Jong A."/>
            <person name="Wells-Bennik M."/>
            <person name="Kuipers O.P."/>
        </authorList>
    </citation>
    <scope>NUCLEOTIDE SEQUENCE [LARGE SCALE GENOMIC DNA]</scope>
    <source>
        <strain evidence="2 3">B4167</strain>
    </source>
</reference>
<sequence>MEQSDVPVAFFLLYIKEYINLDAEVFFILIALLYFYGMIVQR</sequence>
<keyword evidence="1" id="KW-1133">Transmembrane helix</keyword>
<dbReference type="EMBL" id="JXLU01000116">
    <property type="protein sequence ID" value="KIO71699.1"/>
    <property type="molecule type" value="Genomic_DNA"/>
</dbReference>
<evidence type="ECO:0000313" key="2">
    <source>
        <dbReference type="EMBL" id="KIO71699.1"/>
    </source>
</evidence>